<dbReference type="Proteomes" id="UP000494206">
    <property type="component" value="Unassembled WGS sequence"/>
</dbReference>
<dbReference type="OrthoDB" id="5859139at2759"/>
<keyword evidence="1" id="KW-0472">Membrane</keyword>
<keyword evidence="2" id="KW-0732">Signal</keyword>
<evidence type="ECO:0000313" key="4">
    <source>
        <dbReference type="Proteomes" id="UP000494206"/>
    </source>
</evidence>
<keyword evidence="4" id="KW-1185">Reference proteome</keyword>
<dbReference type="AlphaFoldDB" id="A0A8S1EII4"/>
<reference evidence="3 4" key="1">
    <citation type="submission" date="2020-04" db="EMBL/GenBank/DDBJ databases">
        <authorList>
            <person name="Laetsch R D."/>
            <person name="Stevens L."/>
            <person name="Kumar S."/>
            <person name="Blaxter L. M."/>
        </authorList>
    </citation>
    <scope>NUCLEOTIDE SEQUENCE [LARGE SCALE GENOMIC DNA]</scope>
</reference>
<organism evidence="3 4">
    <name type="scientific">Caenorhabditis bovis</name>
    <dbReference type="NCBI Taxonomy" id="2654633"/>
    <lineage>
        <taxon>Eukaryota</taxon>
        <taxon>Metazoa</taxon>
        <taxon>Ecdysozoa</taxon>
        <taxon>Nematoda</taxon>
        <taxon>Chromadorea</taxon>
        <taxon>Rhabditida</taxon>
        <taxon>Rhabditina</taxon>
        <taxon>Rhabditomorpha</taxon>
        <taxon>Rhabditoidea</taxon>
        <taxon>Rhabditidae</taxon>
        <taxon>Peloderinae</taxon>
        <taxon>Caenorhabditis</taxon>
    </lineage>
</organism>
<evidence type="ECO:0000313" key="3">
    <source>
        <dbReference type="EMBL" id="CAB3400017.1"/>
    </source>
</evidence>
<keyword evidence="1" id="KW-1133">Transmembrane helix</keyword>
<proteinExistence type="predicted"/>
<sequence length="99" mass="11424">MCPHVLLLLSIIVLPLYAETIIPADILEDDFISTRGFAYLTTLFILTILAVAVFYHIADIRRRRQIEREAAQGMYVEWSPLLINNQKNIRPPPPYEQTV</sequence>
<evidence type="ECO:0000256" key="1">
    <source>
        <dbReference type="SAM" id="Phobius"/>
    </source>
</evidence>
<feature type="transmembrane region" description="Helical" evidence="1">
    <location>
        <begin position="37"/>
        <end position="58"/>
    </location>
</feature>
<name>A0A8S1EII4_9PELO</name>
<keyword evidence="1" id="KW-0812">Transmembrane</keyword>
<accession>A0A8S1EII4</accession>
<protein>
    <submittedName>
        <fullName evidence="3">Uncharacterized protein</fullName>
    </submittedName>
</protein>
<dbReference type="EMBL" id="CADEPM010000002">
    <property type="protein sequence ID" value="CAB3400017.1"/>
    <property type="molecule type" value="Genomic_DNA"/>
</dbReference>
<feature type="chain" id="PRO_5035723392" evidence="2">
    <location>
        <begin position="19"/>
        <end position="99"/>
    </location>
</feature>
<feature type="signal peptide" evidence="2">
    <location>
        <begin position="1"/>
        <end position="18"/>
    </location>
</feature>
<evidence type="ECO:0000256" key="2">
    <source>
        <dbReference type="SAM" id="SignalP"/>
    </source>
</evidence>
<gene>
    <name evidence="3" type="ORF">CBOVIS_LOCUS3041</name>
</gene>
<comment type="caution">
    <text evidence="3">The sequence shown here is derived from an EMBL/GenBank/DDBJ whole genome shotgun (WGS) entry which is preliminary data.</text>
</comment>